<feature type="chain" id="PRO_5032917034" evidence="1">
    <location>
        <begin position="22"/>
        <end position="143"/>
    </location>
</feature>
<organism evidence="2 3">
    <name type="scientific">Sphingorhabdus rigui</name>
    <dbReference type="NCBI Taxonomy" id="1282858"/>
    <lineage>
        <taxon>Bacteria</taxon>
        <taxon>Pseudomonadati</taxon>
        <taxon>Pseudomonadota</taxon>
        <taxon>Alphaproteobacteria</taxon>
        <taxon>Sphingomonadales</taxon>
        <taxon>Sphingomonadaceae</taxon>
        <taxon>Sphingorhabdus</taxon>
    </lineage>
</organism>
<proteinExistence type="predicted"/>
<comment type="caution">
    <text evidence="2">The sequence shown here is derived from an EMBL/GenBank/DDBJ whole genome shotgun (WGS) entry which is preliminary data.</text>
</comment>
<dbReference type="EMBL" id="JACIEA010000001">
    <property type="protein sequence ID" value="MBB3942659.1"/>
    <property type="molecule type" value="Genomic_DNA"/>
</dbReference>
<dbReference type="InterPro" id="IPR045500">
    <property type="entry name" value="DUF6491"/>
</dbReference>
<protein>
    <submittedName>
        <fullName evidence="2">Uncharacterized protein</fullName>
    </submittedName>
</protein>
<evidence type="ECO:0000313" key="2">
    <source>
        <dbReference type="EMBL" id="MBB3942659.1"/>
    </source>
</evidence>
<gene>
    <name evidence="2" type="ORF">GGR91_000881</name>
</gene>
<keyword evidence="3" id="KW-1185">Reference proteome</keyword>
<name>A0A840AWG6_9SPHN</name>
<evidence type="ECO:0000313" key="3">
    <source>
        <dbReference type="Proteomes" id="UP000581447"/>
    </source>
</evidence>
<dbReference type="Pfam" id="PF20101">
    <property type="entry name" value="DUF6491"/>
    <property type="match status" value="1"/>
</dbReference>
<dbReference type="Proteomes" id="UP000581447">
    <property type="component" value="Unassembled WGS sequence"/>
</dbReference>
<sequence>MMKKALLSLSVAAAIAAPAHSKRPEPYVWPEVGVETKINFPNQGAIRNFEADGNDGIWLEDRQRRWYYAELLGGCQELDFAQAIGFDTRGSATFDRFSTIVVAGDKCQLASLVTAKKPLPRKERLKLRKQTLAAGREAAAPSN</sequence>
<keyword evidence="1" id="KW-0732">Signal</keyword>
<accession>A0A840AWG6</accession>
<dbReference type="RefSeq" id="WP_183940445.1">
    <property type="nucleotide sequence ID" value="NZ_BAABBG010000001.1"/>
</dbReference>
<feature type="signal peptide" evidence="1">
    <location>
        <begin position="1"/>
        <end position="21"/>
    </location>
</feature>
<dbReference type="AlphaFoldDB" id="A0A840AWG6"/>
<evidence type="ECO:0000256" key="1">
    <source>
        <dbReference type="SAM" id="SignalP"/>
    </source>
</evidence>
<reference evidence="2 3" key="1">
    <citation type="submission" date="2020-08" db="EMBL/GenBank/DDBJ databases">
        <title>Genomic Encyclopedia of Type Strains, Phase IV (KMG-IV): sequencing the most valuable type-strain genomes for metagenomic binning, comparative biology and taxonomic classification.</title>
        <authorList>
            <person name="Goeker M."/>
        </authorList>
    </citation>
    <scope>NUCLEOTIDE SEQUENCE [LARGE SCALE GENOMIC DNA]</scope>
    <source>
        <strain evidence="2 3">DSM 29050</strain>
    </source>
</reference>